<keyword evidence="3" id="KW-1185">Reference proteome</keyword>
<protein>
    <recommendedName>
        <fullName evidence="4">G protein-coupled receptor</fullName>
    </recommendedName>
</protein>
<gene>
    <name evidence="2" type="ORF">PMAYCL1PPCAC_16609</name>
</gene>
<proteinExistence type="predicted"/>
<feature type="transmembrane region" description="Helical" evidence="1">
    <location>
        <begin position="28"/>
        <end position="50"/>
    </location>
</feature>
<comment type="caution">
    <text evidence="2">The sequence shown here is derived from an EMBL/GenBank/DDBJ whole genome shotgun (WGS) entry which is preliminary data.</text>
</comment>
<organism evidence="2 3">
    <name type="scientific">Pristionchus mayeri</name>
    <dbReference type="NCBI Taxonomy" id="1317129"/>
    <lineage>
        <taxon>Eukaryota</taxon>
        <taxon>Metazoa</taxon>
        <taxon>Ecdysozoa</taxon>
        <taxon>Nematoda</taxon>
        <taxon>Chromadorea</taxon>
        <taxon>Rhabditida</taxon>
        <taxon>Rhabditina</taxon>
        <taxon>Diplogasteromorpha</taxon>
        <taxon>Diplogasteroidea</taxon>
        <taxon>Neodiplogasteridae</taxon>
        <taxon>Pristionchus</taxon>
    </lineage>
</organism>
<feature type="transmembrane region" description="Helical" evidence="1">
    <location>
        <begin position="140"/>
        <end position="160"/>
    </location>
</feature>
<evidence type="ECO:0000256" key="1">
    <source>
        <dbReference type="SAM" id="Phobius"/>
    </source>
</evidence>
<dbReference type="Proteomes" id="UP001328107">
    <property type="component" value="Unassembled WGS sequence"/>
</dbReference>
<keyword evidence="1" id="KW-0472">Membrane</keyword>
<evidence type="ECO:0008006" key="4">
    <source>
        <dbReference type="Google" id="ProtNLM"/>
    </source>
</evidence>
<sequence>SHIFYDGLYISPLFGTVFQVLPRSLVDAVYLFGLLMNVGWWQLTPAPCIMQYLHLFNGLHKRGRSMSTFESLLSSYAFSFMLLSFTAIWSTDMIPTPAFEATLANAVRTVYNLTETDEFMVYGLSLDKEPINNGRSVKDIAFICFLPTYAATYSAFFIIIHR</sequence>
<feature type="non-terminal residue" evidence="2">
    <location>
        <position position="1"/>
    </location>
</feature>
<evidence type="ECO:0000313" key="2">
    <source>
        <dbReference type="EMBL" id="GMR46414.1"/>
    </source>
</evidence>
<keyword evidence="1" id="KW-1133">Transmembrane helix</keyword>
<keyword evidence="1" id="KW-0812">Transmembrane</keyword>
<dbReference type="AlphaFoldDB" id="A0AAN5CL46"/>
<dbReference type="EMBL" id="BTRK01000004">
    <property type="protein sequence ID" value="GMR46414.1"/>
    <property type="molecule type" value="Genomic_DNA"/>
</dbReference>
<accession>A0AAN5CL46</accession>
<reference evidence="3" key="1">
    <citation type="submission" date="2022-10" db="EMBL/GenBank/DDBJ databases">
        <title>Genome assembly of Pristionchus species.</title>
        <authorList>
            <person name="Yoshida K."/>
            <person name="Sommer R.J."/>
        </authorList>
    </citation>
    <scope>NUCLEOTIDE SEQUENCE [LARGE SCALE GENOMIC DNA]</scope>
    <source>
        <strain evidence="3">RS5460</strain>
    </source>
</reference>
<feature type="transmembrane region" description="Helical" evidence="1">
    <location>
        <begin position="71"/>
        <end position="89"/>
    </location>
</feature>
<evidence type="ECO:0000313" key="3">
    <source>
        <dbReference type="Proteomes" id="UP001328107"/>
    </source>
</evidence>
<name>A0AAN5CL46_9BILA</name>